<dbReference type="Pfam" id="PF05962">
    <property type="entry name" value="HutD"/>
    <property type="match status" value="1"/>
</dbReference>
<proteinExistence type="predicted"/>
<dbReference type="InterPro" id="IPR010282">
    <property type="entry name" value="Uncharacterised_HutD/Ves"/>
</dbReference>
<dbReference type="PANTHER" id="PTHR37943">
    <property type="entry name" value="PROTEIN VES"/>
    <property type="match status" value="1"/>
</dbReference>
<evidence type="ECO:0008006" key="3">
    <source>
        <dbReference type="Google" id="ProtNLM"/>
    </source>
</evidence>
<dbReference type="PANTHER" id="PTHR37943:SF1">
    <property type="entry name" value="PROTEIN VES"/>
    <property type="match status" value="1"/>
</dbReference>
<accession>A0A4R6MAL2</accession>
<dbReference type="InterPro" id="IPR011051">
    <property type="entry name" value="RmlC_Cupin_sf"/>
</dbReference>
<keyword evidence="2" id="KW-1185">Reference proteome</keyword>
<dbReference type="Gene3D" id="2.60.120.10">
    <property type="entry name" value="Jelly Rolls"/>
    <property type="match status" value="1"/>
</dbReference>
<comment type="caution">
    <text evidence="1">The sequence shown here is derived from an EMBL/GenBank/DDBJ whole genome shotgun (WGS) entry which is preliminary data.</text>
</comment>
<dbReference type="RefSeq" id="WP_133503848.1">
    <property type="nucleotide sequence ID" value="NZ_SNXC01000012.1"/>
</dbReference>
<dbReference type="EMBL" id="SNXC01000012">
    <property type="protein sequence ID" value="TDO97259.1"/>
    <property type="molecule type" value="Genomic_DNA"/>
</dbReference>
<protein>
    <recommendedName>
        <fullName evidence="3">HutD family protein</fullName>
    </recommendedName>
</protein>
<dbReference type="Proteomes" id="UP000294656">
    <property type="component" value="Unassembled WGS sequence"/>
</dbReference>
<dbReference type="InterPro" id="IPR014710">
    <property type="entry name" value="RmlC-like_jellyroll"/>
</dbReference>
<reference evidence="1 2" key="1">
    <citation type="submission" date="2019-03" db="EMBL/GenBank/DDBJ databases">
        <title>Genomic Encyclopedia of Type Strains, Phase III (KMG-III): the genomes of soil and plant-associated and newly described type strains.</title>
        <authorList>
            <person name="Whitman W."/>
        </authorList>
    </citation>
    <scope>NUCLEOTIDE SEQUENCE [LARGE SCALE GENOMIC DNA]</scope>
    <source>
        <strain evidence="1 2">CECT 7378</strain>
    </source>
</reference>
<dbReference type="SUPFAM" id="SSF51182">
    <property type="entry name" value="RmlC-like cupins"/>
    <property type="match status" value="1"/>
</dbReference>
<gene>
    <name evidence="1" type="ORF">DFP79_2076</name>
</gene>
<sequence length="196" mass="21400">MTKTHQITPSSSFKRMPWKNGLGETLEIIRVEDEQGVLFRISQASVVEDGLFSDFSGLQRTLVLLSGKGMMLSYSGEFNGEDVLQAPLDIACFYGGDETNATLHNGAIEDLNIMVRKHSLNADVQPISGSCDVAFEVSQSSVFKGIYALDAGEFLDSESHRKTCVPAGAFVSLKNEQSVAINWQRGRAIAIHIKSL</sequence>
<organism evidence="1 2">
    <name type="scientific">Marinomonas balearica</name>
    <dbReference type="NCBI Taxonomy" id="491947"/>
    <lineage>
        <taxon>Bacteria</taxon>
        <taxon>Pseudomonadati</taxon>
        <taxon>Pseudomonadota</taxon>
        <taxon>Gammaproteobacteria</taxon>
        <taxon>Oceanospirillales</taxon>
        <taxon>Oceanospirillaceae</taxon>
        <taxon>Marinomonas</taxon>
    </lineage>
</organism>
<dbReference type="OrthoDB" id="9800082at2"/>
<evidence type="ECO:0000313" key="2">
    <source>
        <dbReference type="Proteomes" id="UP000294656"/>
    </source>
</evidence>
<dbReference type="AlphaFoldDB" id="A0A4R6MAL2"/>
<name>A0A4R6MAL2_9GAMM</name>
<evidence type="ECO:0000313" key="1">
    <source>
        <dbReference type="EMBL" id="TDO97259.1"/>
    </source>
</evidence>